<keyword evidence="1 4" id="KW-0547">Nucleotide-binding</keyword>
<dbReference type="Gene3D" id="3.90.640.10">
    <property type="entry name" value="Actin, Chain A, domain 4"/>
    <property type="match status" value="1"/>
</dbReference>
<evidence type="ECO:0000313" key="5">
    <source>
        <dbReference type="EMBL" id="GGL06142.1"/>
    </source>
</evidence>
<proteinExistence type="inferred from homology"/>
<dbReference type="EMBL" id="BMPQ01000033">
    <property type="protein sequence ID" value="GGL06142.1"/>
    <property type="molecule type" value="Genomic_DNA"/>
</dbReference>
<dbReference type="SUPFAM" id="SSF53067">
    <property type="entry name" value="Actin-like ATPase domain"/>
    <property type="match status" value="2"/>
</dbReference>
<keyword evidence="2 4" id="KW-0067">ATP-binding</keyword>
<protein>
    <submittedName>
        <fullName evidence="5">Molecular chaperone DnaK</fullName>
    </submittedName>
</protein>
<dbReference type="Proteomes" id="UP000637788">
    <property type="component" value="Unassembled WGS sequence"/>
</dbReference>
<organism evidence="5 6">
    <name type="scientific">Streptomyces flaveus</name>
    <dbReference type="NCBI Taxonomy" id="66370"/>
    <lineage>
        <taxon>Bacteria</taxon>
        <taxon>Bacillati</taxon>
        <taxon>Actinomycetota</taxon>
        <taxon>Actinomycetes</taxon>
        <taxon>Kitasatosporales</taxon>
        <taxon>Streptomycetaceae</taxon>
        <taxon>Streptomyces</taxon>
        <taxon>Streptomyces aurantiacus group</taxon>
    </lineage>
</organism>
<dbReference type="InterPro" id="IPR043129">
    <property type="entry name" value="ATPase_NBD"/>
</dbReference>
<keyword evidence="3" id="KW-0143">Chaperone</keyword>
<evidence type="ECO:0000256" key="2">
    <source>
        <dbReference type="ARBA" id="ARBA00022840"/>
    </source>
</evidence>
<evidence type="ECO:0000256" key="1">
    <source>
        <dbReference type="ARBA" id="ARBA00022741"/>
    </source>
</evidence>
<dbReference type="RefSeq" id="WP_189326539.1">
    <property type="nucleotide sequence ID" value="NZ_BMPQ01000033.1"/>
</dbReference>
<dbReference type="PRINTS" id="PR00301">
    <property type="entry name" value="HEATSHOCK70"/>
</dbReference>
<evidence type="ECO:0000313" key="6">
    <source>
        <dbReference type="Proteomes" id="UP000637788"/>
    </source>
</evidence>
<dbReference type="PANTHER" id="PTHR19375">
    <property type="entry name" value="HEAT SHOCK PROTEIN 70KDA"/>
    <property type="match status" value="1"/>
</dbReference>
<name>A0A917VR45_9ACTN</name>
<dbReference type="InterPro" id="IPR029047">
    <property type="entry name" value="HSP70_peptide-bd_sf"/>
</dbReference>
<sequence length="536" mass="57772">MTTRIGIDFGTANTVVAGWDHEAGRGVPIPLPGVDVLREAGPGPTQRVVPSLIAYFDDGGTRRLGAQVTPDLYEAAGVTVFASTKINVAGHVYDAARPVGDRKITGREAATQFLSDIMALALLTVEDDDLEIVATAPVESFDGYRDWLVREVREGLPTARLRVVDEATAAAVGYSARLNPGDAFAVFDFGAGTLDISVVRVQEPDAAGSGAGVRTLAKKGLDLGGNTIDALLAEHAMAQLSLPQGDQIGRNQVFRRLLASAEQAKRALATAEHATITARAARTDTEHQVTVTRGEFDALLRDKGVLRRVNQALRSCLDAASSRGYGIDDIRQVFLVGGSCLIPAVQDVVHLHFDPEVVRLDRPLEAVAAGAAGIAGGSELYDHIQHDYAIRHVNRDTGAYEFEVLVEAGTAYPTEDPVKTLTVKAVHEGQRRLGLAVYELAHATYRDAGADLEITFDAGGGARTVAVTPQQRQQRSMLWLNEDSPTFLEANPPATAGEDRFRLEFRIDTHKRLTVTAYDLRRHTVVLDRQPVIRLA</sequence>
<reference evidence="5" key="2">
    <citation type="submission" date="2020-09" db="EMBL/GenBank/DDBJ databases">
        <authorList>
            <person name="Sun Q."/>
            <person name="Ohkuma M."/>
        </authorList>
    </citation>
    <scope>NUCLEOTIDE SEQUENCE</scope>
    <source>
        <strain evidence="5">JCM 3035</strain>
    </source>
</reference>
<dbReference type="Pfam" id="PF00012">
    <property type="entry name" value="HSP70"/>
    <property type="match status" value="1"/>
</dbReference>
<reference evidence="5" key="1">
    <citation type="journal article" date="2014" name="Int. J. Syst. Evol. Microbiol.">
        <title>Complete genome sequence of Corynebacterium casei LMG S-19264T (=DSM 44701T), isolated from a smear-ripened cheese.</title>
        <authorList>
            <consortium name="US DOE Joint Genome Institute (JGI-PGF)"/>
            <person name="Walter F."/>
            <person name="Albersmeier A."/>
            <person name="Kalinowski J."/>
            <person name="Ruckert C."/>
        </authorList>
    </citation>
    <scope>NUCLEOTIDE SEQUENCE</scope>
    <source>
        <strain evidence="5">JCM 3035</strain>
    </source>
</reference>
<comment type="caution">
    <text evidence="5">The sequence shown here is derived from an EMBL/GenBank/DDBJ whole genome shotgun (WGS) entry which is preliminary data.</text>
</comment>
<dbReference type="AlphaFoldDB" id="A0A917VR45"/>
<keyword evidence="6" id="KW-1185">Reference proteome</keyword>
<dbReference type="Gene3D" id="2.60.34.10">
    <property type="entry name" value="Substrate Binding Domain Of DNAk, Chain A, domain 1"/>
    <property type="match status" value="1"/>
</dbReference>
<evidence type="ECO:0000256" key="4">
    <source>
        <dbReference type="RuleBase" id="RU003322"/>
    </source>
</evidence>
<dbReference type="GO" id="GO:0140662">
    <property type="term" value="F:ATP-dependent protein folding chaperone"/>
    <property type="evidence" value="ECO:0007669"/>
    <property type="project" value="InterPro"/>
</dbReference>
<accession>A0A917VR45</accession>
<evidence type="ECO:0000256" key="3">
    <source>
        <dbReference type="ARBA" id="ARBA00023186"/>
    </source>
</evidence>
<gene>
    <name evidence="5" type="primary">dnaK</name>
    <name evidence="5" type="ORF">GCM10010094_78640</name>
</gene>
<dbReference type="Gene3D" id="3.30.420.40">
    <property type="match status" value="2"/>
</dbReference>
<comment type="similarity">
    <text evidence="4">Belongs to the heat shock protein 70 family.</text>
</comment>
<dbReference type="GO" id="GO:0005524">
    <property type="term" value="F:ATP binding"/>
    <property type="evidence" value="ECO:0007669"/>
    <property type="project" value="UniProtKB-KW"/>
</dbReference>
<dbReference type="InterPro" id="IPR013126">
    <property type="entry name" value="Hsp_70_fam"/>
</dbReference>